<feature type="region of interest" description="Disordered" evidence="1">
    <location>
        <begin position="90"/>
        <end position="183"/>
    </location>
</feature>
<accession>A0A8J4XSQ6</accession>
<reference evidence="2" key="1">
    <citation type="submission" date="2020-07" db="EMBL/GenBank/DDBJ databases">
        <title>The High-quality genome of the commercially important snow crab, Chionoecetes opilio.</title>
        <authorList>
            <person name="Jeong J.-H."/>
            <person name="Ryu S."/>
        </authorList>
    </citation>
    <scope>NUCLEOTIDE SEQUENCE</scope>
    <source>
        <strain evidence="2">MADBK_172401_WGS</strain>
        <tissue evidence="2">Digestive gland</tissue>
    </source>
</reference>
<organism evidence="2 3">
    <name type="scientific">Chionoecetes opilio</name>
    <name type="common">Atlantic snow crab</name>
    <name type="synonym">Cancer opilio</name>
    <dbReference type="NCBI Taxonomy" id="41210"/>
    <lineage>
        <taxon>Eukaryota</taxon>
        <taxon>Metazoa</taxon>
        <taxon>Ecdysozoa</taxon>
        <taxon>Arthropoda</taxon>
        <taxon>Crustacea</taxon>
        <taxon>Multicrustacea</taxon>
        <taxon>Malacostraca</taxon>
        <taxon>Eumalacostraca</taxon>
        <taxon>Eucarida</taxon>
        <taxon>Decapoda</taxon>
        <taxon>Pleocyemata</taxon>
        <taxon>Brachyura</taxon>
        <taxon>Eubrachyura</taxon>
        <taxon>Majoidea</taxon>
        <taxon>Majidae</taxon>
        <taxon>Chionoecetes</taxon>
    </lineage>
</organism>
<feature type="compositionally biased region" description="Polar residues" evidence="1">
    <location>
        <begin position="140"/>
        <end position="151"/>
    </location>
</feature>
<dbReference type="Proteomes" id="UP000770661">
    <property type="component" value="Unassembled WGS sequence"/>
</dbReference>
<feature type="compositionally biased region" description="Basic and acidic residues" evidence="1">
    <location>
        <begin position="106"/>
        <end position="136"/>
    </location>
</feature>
<dbReference type="AlphaFoldDB" id="A0A8J4XSQ6"/>
<name>A0A8J4XSQ6_CHIOP</name>
<comment type="caution">
    <text evidence="2">The sequence shown here is derived from an EMBL/GenBank/DDBJ whole genome shotgun (WGS) entry which is preliminary data.</text>
</comment>
<dbReference type="EMBL" id="JACEEZ010020930">
    <property type="protein sequence ID" value="KAG0713962.1"/>
    <property type="molecule type" value="Genomic_DNA"/>
</dbReference>
<proteinExistence type="predicted"/>
<evidence type="ECO:0000313" key="3">
    <source>
        <dbReference type="Proteomes" id="UP000770661"/>
    </source>
</evidence>
<keyword evidence="3" id="KW-1185">Reference proteome</keyword>
<sequence>MATKVVEVLVEWGIKEKVVGCPFDTTASNTGIHTGCVRLLEELWGNPLLNLAASTTFKRELLLAACVQGGDGPSSGPTIQLFKRFREHSGPTSLMKIPKPSTTSSTEDRSRVRRGRSIDRRWREGSSRESPRDYRELCNCPSSISPETSVSRLKKPGAFPTPLDGKGNSTFSGRIRMSGPTCK</sequence>
<protein>
    <submittedName>
        <fullName evidence="2">Uncharacterized protein</fullName>
    </submittedName>
</protein>
<gene>
    <name evidence="2" type="ORF">GWK47_015041</name>
</gene>
<evidence type="ECO:0000313" key="2">
    <source>
        <dbReference type="EMBL" id="KAG0713962.1"/>
    </source>
</evidence>
<evidence type="ECO:0000256" key="1">
    <source>
        <dbReference type="SAM" id="MobiDB-lite"/>
    </source>
</evidence>